<proteinExistence type="predicted"/>
<name>A0A1E1KJ36_9HELO</name>
<organism evidence="1 2">
    <name type="scientific">Rhynchosporium agropyri</name>
    <dbReference type="NCBI Taxonomy" id="914238"/>
    <lineage>
        <taxon>Eukaryota</taxon>
        <taxon>Fungi</taxon>
        <taxon>Dikarya</taxon>
        <taxon>Ascomycota</taxon>
        <taxon>Pezizomycotina</taxon>
        <taxon>Leotiomycetes</taxon>
        <taxon>Helotiales</taxon>
        <taxon>Ploettnerulaceae</taxon>
        <taxon>Rhynchosporium</taxon>
    </lineage>
</organism>
<evidence type="ECO:0000313" key="1">
    <source>
        <dbReference type="EMBL" id="CZS98000.1"/>
    </source>
</evidence>
<evidence type="ECO:0000313" key="2">
    <source>
        <dbReference type="Proteomes" id="UP000178912"/>
    </source>
</evidence>
<dbReference type="EMBL" id="FJUX01000034">
    <property type="protein sequence ID" value="CZS98000.1"/>
    <property type="molecule type" value="Genomic_DNA"/>
</dbReference>
<dbReference type="AlphaFoldDB" id="A0A1E1KJ36"/>
<sequence>MVALSLTISICRRSGHRSSSPSLEYQASVYSSNINPHEPPAYGYHVDRDTSLDQLVTKQRPQGDDQDRCKATTSNAKLRMISKETDFGHLEKRKSFGIGGAGNIRRPSEFIYPARVNADGTRRSSVWSTISVSFLPGATSAARSFSVFGLFRRGSMDAKISSVDGRARSTSEK</sequence>
<gene>
    <name evidence="1" type="ORF">RAG0_06893</name>
</gene>
<reference evidence="2" key="1">
    <citation type="submission" date="2016-03" db="EMBL/GenBank/DDBJ databases">
        <authorList>
            <person name="Guldener U."/>
        </authorList>
    </citation>
    <scope>NUCLEOTIDE SEQUENCE [LARGE SCALE GENOMIC DNA]</scope>
    <source>
        <strain evidence="2">04CH-RAC-A.6.1</strain>
    </source>
</reference>
<protein>
    <submittedName>
        <fullName evidence="1">Uncharacterized protein</fullName>
    </submittedName>
</protein>
<dbReference type="OrthoDB" id="4772806at2759"/>
<dbReference type="Proteomes" id="UP000178912">
    <property type="component" value="Unassembled WGS sequence"/>
</dbReference>
<keyword evidence="2" id="KW-1185">Reference proteome</keyword>
<accession>A0A1E1KJ36</accession>